<comment type="caution">
    <text evidence="3">The sequence shown here is derived from an EMBL/GenBank/DDBJ whole genome shotgun (WGS) entry which is preliminary data.</text>
</comment>
<keyword evidence="2" id="KW-1133">Transmembrane helix</keyword>
<feature type="region of interest" description="Disordered" evidence="1">
    <location>
        <begin position="106"/>
        <end position="158"/>
    </location>
</feature>
<reference evidence="3" key="1">
    <citation type="journal article" date="2021" name="Nat. Commun.">
        <title>Genetic determinants of endophytism in the Arabidopsis root mycobiome.</title>
        <authorList>
            <person name="Mesny F."/>
            <person name="Miyauchi S."/>
            <person name="Thiergart T."/>
            <person name="Pickel B."/>
            <person name="Atanasova L."/>
            <person name="Karlsson M."/>
            <person name="Huettel B."/>
            <person name="Barry K.W."/>
            <person name="Haridas S."/>
            <person name="Chen C."/>
            <person name="Bauer D."/>
            <person name="Andreopoulos W."/>
            <person name="Pangilinan J."/>
            <person name="LaButti K."/>
            <person name="Riley R."/>
            <person name="Lipzen A."/>
            <person name="Clum A."/>
            <person name="Drula E."/>
            <person name="Henrissat B."/>
            <person name="Kohler A."/>
            <person name="Grigoriev I.V."/>
            <person name="Martin F.M."/>
            <person name="Hacquard S."/>
        </authorList>
    </citation>
    <scope>NUCLEOTIDE SEQUENCE</scope>
    <source>
        <strain evidence="3">MPI-SDFR-AT-0117</strain>
    </source>
</reference>
<dbReference type="AlphaFoldDB" id="A0A9P8VBI7"/>
<sequence length="367" mass="41463">MGWMLLDGSKPQVLSRGGRSLYTRLPLGTGRPVYLHFCVRHLFLGFRGRQGEAMRWGWGFCRCPRRRSVFWSLGRLVAGSACVVSLLLFGLPWSFENLNFKSVNRQERSGRGDSSYGLPSGNHPREKRARQGDRGPLPVAHHAENKKKMEKPGLHLSYRKNAQPFDTDRGVVKVDSSWACQGGRTLMPRGRAGARHCSYNCSQRQSGPGWGAGEQDGRWHPHRACCALSASLKAYRNILYSKGRHWVLLCLTSWARMTGRKTNLSSSSPFDLFEGYRAGCSDLIPNRPIASTSSETDPDMMAPGRVHVRPRTHRSALGTQSKYRLRRRATYSATRSVFTRSPVHRRIDEPFTRGRLQINERNINILG</sequence>
<name>A0A9P8VBI7_9PEZI</name>
<keyword evidence="2" id="KW-0472">Membrane</keyword>
<organism evidence="3 4">
    <name type="scientific">Plectosphaerella plurivora</name>
    <dbReference type="NCBI Taxonomy" id="936078"/>
    <lineage>
        <taxon>Eukaryota</taxon>
        <taxon>Fungi</taxon>
        <taxon>Dikarya</taxon>
        <taxon>Ascomycota</taxon>
        <taxon>Pezizomycotina</taxon>
        <taxon>Sordariomycetes</taxon>
        <taxon>Hypocreomycetidae</taxon>
        <taxon>Glomerellales</taxon>
        <taxon>Plectosphaerellaceae</taxon>
        <taxon>Plectosphaerella</taxon>
    </lineage>
</organism>
<evidence type="ECO:0000256" key="2">
    <source>
        <dbReference type="SAM" id="Phobius"/>
    </source>
</evidence>
<proteinExistence type="predicted"/>
<keyword evidence="4" id="KW-1185">Reference proteome</keyword>
<gene>
    <name evidence="3" type="ORF">F5X68DRAFT_13311</name>
</gene>
<evidence type="ECO:0000313" key="4">
    <source>
        <dbReference type="Proteomes" id="UP000770015"/>
    </source>
</evidence>
<dbReference type="EMBL" id="JAGSXJ010000012">
    <property type="protein sequence ID" value="KAH6686910.1"/>
    <property type="molecule type" value="Genomic_DNA"/>
</dbReference>
<feature type="compositionally biased region" description="Basic and acidic residues" evidence="1">
    <location>
        <begin position="141"/>
        <end position="153"/>
    </location>
</feature>
<dbReference type="Proteomes" id="UP000770015">
    <property type="component" value="Unassembled WGS sequence"/>
</dbReference>
<keyword evidence="2" id="KW-0812">Transmembrane</keyword>
<protein>
    <submittedName>
        <fullName evidence="3">Uncharacterized protein</fullName>
    </submittedName>
</protein>
<accession>A0A9P8VBI7</accession>
<feature type="transmembrane region" description="Helical" evidence="2">
    <location>
        <begin position="76"/>
        <end position="95"/>
    </location>
</feature>
<evidence type="ECO:0000313" key="3">
    <source>
        <dbReference type="EMBL" id="KAH6686910.1"/>
    </source>
</evidence>
<evidence type="ECO:0000256" key="1">
    <source>
        <dbReference type="SAM" id="MobiDB-lite"/>
    </source>
</evidence>